<evidence type="ECO:0000256" key="1">
    <source>
        <dbReference type="SAM" id="MobiDB-lite"/>
    </source>
</evidence>
<dbReference type="InterPro" id="IPR003779">
    <property type="entry name" value="CMD-like"/>
</dbReference>
<dbReference type="EMBL" id="LFZN01000034">
    <property type="protein sequence ID" value="KXT02992.1"/>
    <property type="molecule type" value="Genomic_DNA"/>
</dbReference>
<sequence>MLMNIGPTVSVSNSKKKSIHPIDPPQPQSTMSPSSSSSQQDQIKQSFIKTLGQETWASNPSWSSITALDPAIMPSIITLLSLPKRNHHLTPKFQSLVSLAIDASATHLYVPGISQHIRAAKSLGATQTEIFEVLELTSTLGIHACNVGIPVLVEVLKEEGRYVGKKDGEDERRAELKTLFTQKRGYWHAFWEEILCLDPQLFEAYTAFSSVPWERGEGGLSAMEKELIYCAFDAAATHLYVSGLKEHMRNALRYGASVEQIVEVLELAMPLSFHTLNVAAPIVGEVFGTN</sequence>
<dbReference type="Proteomes" id="UP000070133">
    <property type="component" value="Unassembled WGS sequence"/>
</dbReference>
<dbReference type="EMBL" id="LFZN01000034">
    <property type="protein sequence ID" value="KXT02993.1"/>
    <property type="molecule type" value="Genomic_DNA"/>
</dbReference>
<dbReference type="AlphaFoldDB" id="A0A139HKP8"/>
<gene>
    <name evidence="3" type="ORF">AC578_645</name>
</gene>
<dbReference type="PANTHER" id="PTHR33930">
    <property type="entry name" value="ALKYL HYDROPEROXIDE REDUCTASE AHPD"/>
    <property type="match status" value="1"/>
</dbReference>
<organism evidence="3 4">
    <name type="scientific">Pseudocercospora eumusae</name>
    <dbReference type="NCBI Taxonomy" id="321146"/>
    <lineage>
        <taxon>Eukaryota</taxon>
        <taxon>Fungi</taxon>
        <taxon>Dikarya</taxon>
        <taxon>Ascomycota</taxon>
        <taxon>Pezizomycotina</taxon>
        <taxon>Dothideomycetes</taxon>
        <taxon>Dothideomycetidae</taxon>
        <taxon>Mycosphaerellales</taxon>
        <taxon>Mycosphaerellaceae</taxon>
        <taxon>Pseudocercospora</taxon>
    </lineage>
</organism>
<accession>A0A139HKP8</accession>
<reference evidence="3 4" key="1">
    <citation type="submission" date="2015-07" db="EMBL/GenBank/DDBJ databases">
        <title>Comparative genomics of the Sigatoka disease complex on banana suggests a link between parallel evolutionary changes in Pseudocercospora fijiensis and Pseudocercospora eumusae and increased virulence on the banana host.</title>
        <authorList>
            <person name="Chang T.-C."/>
            <person name="Salvucci A."/>
            <person name="Crous P.W."/>
            <person name="Stergiopoulos I."/>
        </authorList>
    </citation>
    <scope>NUCLEOTIDE SEQUENCE [LARGE SCALE GENOMIC DNA]</scope>
    <source>
        <strain evidence="3 4">CBS 114824</strain>
    </source>
</reference>
<dbReference type="OrthoDB" id="10016252at2759"/>
<feature type="domain" description="Carboxymuconolactone decarboxylase-like" evidence="2">
    <location>
        <begin position="87"/>
        <end position="135"/>
    </location>
</feature>
<dbReference type="SUPFAM" id="SSF69118">
    <property type="entry name" value="AhpD-like"/>
    <property type="match status" value="1"/>
</dbReference>
<name>A0A139HKP8_9PEZI</name>
<proteinExistence type="predicted"/>
<keyword evidence="4" id="KW-1185">Reference proteome</keyword>
<evidence type="ECO:0000259" key="2">
    <source>
        <dbReference type="Pfam" id="PF02627"/>
    </source>
</evidence>
<comment type="caution">
    <text evidence="3">The sequence shown here is derived from an EMBL/GenBank/DDBJ whole genome shotgun (WGS) entry which is preliminary data.</text>
</comment>
<dbReference type="Pfam" id="PF02627">
    <property type="entry name" value="CMD"/>
    <property type="match status" value="2"/>
</dbReference>
<dbReference type="InterPro" id="IPR029032">
    <property type="entry name" value="AhpD-like"/>
</dbReference>
<evidence type="ECO:0000313" key="3">
    <source>
        <dbReference type="EMBL" id="KXT02993.1"/>
    </source>
</evidence>
<feature type="region of interest" description="Disordered" evidence="1">
    <location>
        <begin position="1"/>
        <end position="43"/>
    </location>
</feature>
<dbReference type="PANTHER" id="PTHR33930:SF2">
    <property type="entry name" value="BLR3452 PROTEIN"/>
    <property type="match status" value="1"/>
</dbReference>
<dbReference type="Gene3D" id="1.20.1290.10">
    <property type="entry name" value="AhpD-like"/>
    <property type="match status" value="1"/>
</dbReference>
<protein>
    <recommendedName>
        <fullName evidence="2">Carboxymuconolactone decarboxylase-like domain-containing protein</fullName>
    </recommendedName>
</protein>
<feature type="compositionally biased region" description="Low complexity" evidence="1">
    <location>
        <begin position="28"/>
        <end position="43"/>
    </location>
</feature>
<feature type="domain" description="Carboxymuconolactone decarboxylase-like" evidence="2">
    <location>
        <begin position="199"/>
        <end position="273"/>
    </location>
</feature>
<dbReference type="GO" id="GO:0051920">
    <property type="term" value="F:peroxiredoxin activity"/>
    <property type="evidence" value="ECO:0007669"/>
    <property type="project" value="InterPro"/>
</dbReference>
<evidence type="ECO:0000313" key="4">
    <source>
        <dbReference type="Proteomes" id="UP000070133"/>
    </source>
</evidence>